<organism evidence="3 4">
    <name type="scientific">Onishia taeanensis</name>
    <dbReference type="NCBI Taxonomy" id="284577"/>
    <lineage>
        <taxon>Bacteria</taxon>
        <taxon>Pseudomonadati</taxon>
        <taxon>Pseudomonadota</taxon>
        <taxon>Gammaproteobacteria</taxon>
        <taxon>Oceanospirillales</taxon>
        <taxon>Halomonadaceae</taxon>
        <taxon>Onishia</taxon>
    </lineage>
</organism>
<proteinExistence type="predicted"/>
<dbReference type="AlphaFoldDB" id="A0A328XWI4"/>
<dbReference type="SUPFAM" id="SSF53850">
    <property type="entry name" value="Periplasmic binding protein-like II"/>
    <property type="match status" value="1"/>
</dbReference>
<keyword evidence="1 2" id="KW-0732">Signal</keyword>
<name>A0A328XWI4_9GAMM</name>
<dbReference type="CDD" id="cd13589">
    <property type="entry name" value="PBP2_polyamine_RpCGA009"/>
    <property type="match status" value="1"/>
</dbReference>
<dbReference type="Proteomes" id="UP000249700">
    <property type="component" value="Unassembled WGS sequence"/>
</dbReference>
<reference evidence="3 4" key="1">
    <citation type="submission" date="2018-06" db="EMBL/GenBank/DDBJ databases">
        <title>Comparative analysis of microorganisms from saline springs in Andes Mountain Range, Colombia.</title>
        <authorList>
            <person name="Rubin E."/>
        </authorList>
    </citation>
    <scope>NUCLEOTIDE SEQUENCE [LARGE SCALE GENOMIC DNA]</scope>
    <source>
        <strain evidence="3 4">USBA-857</strain>
    </source>
</reference>
<evidence type="ECO:0000313" key="4">
    <source>
        <dbReference type="Proteomes" id="UP000249700"/>
    </source>
</evidence>
<feature type="signal peptide" evidence="2">
    <location>
        <begin position="1"/>
        <end position="37"/>
    </location>
</feature>
<evidence type="ECO:0000256" key="1">
    <source>
        <dbReference type="ARBA" id="ARBA00022729"/>
    </source>
</evidence>
<comment type="caution">
    <text evidence="3">The sequence shown here is derived from an EMBL/GenBank/DDBJ whole genome shotgun (WGS) entry which is preliminary data.</text>
</comment>
<dbReference type="PANTHER" id="PTHR30222:SF2">
    <property type="entry name" value="ABC TRANSPORTER SUBSTRATE-BINDING PROTEIN"/>
    <property type="match status" value="1"/>
</dbReference>
<dbReference type="Pfam" id="PF13416">
    <property type="entry name" value="SBP_bac_8"/>
    <property type="match status" value="1"/>
</dbReference>
<sequence length="375" mass="41306">MYNVMKQVAGRRSLRIRRASLALVGLSALAAAVSAQAETLNIVSWGGAYSESQQKAYNEPWMEKTGDEIVNIDRSGNALAGLRAQSQAGNVTWDLVDMLPADALIACAEGLIEPLDHDALLADAPDGTPPSEDFVDGALDECFVASIVYSNIVAFNTEMFPEDKQPSTIADVFDLENFPGKRTLMRKPINNLEWALVADGVAPEDVYDVLSTEEGVQRAFAKLDTIKDQVIWWQEGAQPPQLLADQEVAFGSAYNGRIFNAMLSEGQPFEIIWDAQVFELDGWVVPTGKLDKVKDYLNFATDTQRLADQARYISYGPARKSSSGMVSTHAETGIEMTPHMPTFPPNFATAIPKNDEFWADNIDELSRRFDAWLAM</sequence>
<accession>A0A328XWI4</accession>
<evidence type="ECO:0000313" key="3">
    <source>
        <dbReference type="EMBL" id="RAR63464.1"/>
    </source>
</evidence>
<gene>
    <name evidence="3" type="ORF">BCL93_102203</name>
</gene>
<feature type="chain" id="PRO_5016342774" evidence="2">
    <location>
        <begin position="38"/>
        <end position="375"/>
    </location>
</feature>
<dbReference type="InterPro" id="IPR006059">
    <property type="entry name" value="SBP"/>
</dbReference>
<protein>
    <submittedName>
        <fullName evidence="3">Putative spermidine/putrescine transport system substrate-binding protein</fullName>
    </submittedName>
</protein>
<dbReference type="EMBL" id="QLSX01000002">
    <property type="protein sequence ID" value="RAR63464.1"/>
    <property type="molecule type" value="Genomic_DNA"/>
</dbReference>
<dbReference type="PANTHER" id="PTHR30222">
    <property type="entry name" value="SPERMIDINE/PUTRESCINE-BINDING PERIPLASMIC PROTEIN"/>
    <property type="match status" value="1"/>
</dbReference>
<evidence type="ECO:0000256" key="2">
    <source>
        <dbReference type="SAM" id="SignalP"/>
    </source>
</evidence>
<dbReference type="RefSeq" id="WP_258395955.1">
    <property type="nucleotide sequence ID" value="NZ_QLSX01000002.1"/>
</dbReference>
<dbReference type="Gene3D" id="3.40.190.10">
    <property type="entry name" value="Periplasmic binding protein-like II"/>
    <property type="match status" value="2"/>
</dbReference>